<reference evidence="1 2" key="1">
    <citation type="submission" date="2018-06" db="EMBL/GenBank/DDBJ databases">
        <title>Comparative genomics reveals the genomic features of Rhizophagus irregularis, R. cerebriforme, R. diaphanum and Gigaspora rosea, and their symbiotic lifestyle signature.</title>
        <authorList>
            <person name="Morin E."/>
            <person name="San Clemente H."/>
            <person name="Chen E.C.H."/>
            <person name="De La Providencia I."/>
            <person name="Hainaut M."/>
            <person name="Kuo A."/>
            <person name="Kohler A."/>
            <person name="Murat C."/>
            <person name="Tang N."/>
            <person name="Roy S."/>
            <person name="Loubradou J."/>
            <person name="Henrissat B."/>
            <person name="Grigoriev I.V."/>
            <person name="Corradi N."/>
            <person name="Roux C."/>
            <person name="Martin F.M."/>
        </authorList>
    </citation>
    <scope>NUCLEOTIDE SEQUENCE [LARGE SCALE GENOMIC DNA]</scope>
    <source>
        <strain evidence="1 2">DAOM 227022</strain>
    </source>
</reference>
<accession>A0A397RZK4</accession>
<dbReference type="AlphaFoldDB" id="A0A397RZK4"/>
<dbReference type="Proteomes" id="UP000265703">
    <property type="component" value="Unassembled WGS sequence"/>
</dbReference>
<evidence type="ECO:0000313" key="1">
    <source>
        <dbReference type="EMBL" id="RIA78722.1"/>
    </source>
</evidence>
<comment type="caution">
    <text evidence="1">The sequence shown here is derived from an EMBL/GenBank/DDBJ whole genome shotgun (WGS) entry which is preliminary data.</text>
</comment>
<dbReference type="OrthoDB" id="2474626at2759"/>
<gene>
    <name evidence="1" type="ORF">C1645_842506</name>
</gene>
<dbReference type="STRING" id="658196.A0A397RZK4"/>
<keyword evidence="2" id="KW-1185">Reference proteome</keyword>
<dbReference type="EMBL" id="QKYT01002243">
    <property type="protein sequence ID" value="RIA78722.1"/>
    <property type="molecule type" value="Genomic_DNA"/>
</dbReference>
<organism evidence="1 2">
    <name type="scientific">Glomus cerebriforme</name>
    <dbReference type="NCBI Taxonomy" id="658196"/>
    <lineage>
        <taxon>Eukaryota</taxon>
        <taxon>Fungi</taxon>
        <taxon>Fungi incertae sedis</taxon>
        <taxon>Mucoromycota</taxon>
        <taxon>Glomeromycotina</taxon>
        <taxon>Glomeromycetes</taxon>
        <taxon>Glomerales</taxon>
        <taxon>Glomeraceae</taxon>
        <taxon>Glomus</taxon>
    </lineage>
</organism>
<sequence>MWDCISSIVRLELAFARVLSEHENDIKNYVKDILYDRNFYENSDAIYHMSNQNMQFKNHYIIKFNERFDEFSDDLFLLAFFLYPRYHGNGINPSKFHSITVKAVQIWKDMGYDQESCEKLLTQM</sequence>
<name>A0A397RZK4_9GLOM</name>
<proteinExistence type="predicted"/>
<protein>
    <submittedName>
        <fullName evidence="1">Uncharacterized protein</fullName>
    </submittedName>
</protein>
<evidence type="ECO:0000313" key="2">
    <source>
        <dbReference type="Proteomes" id="UP000265703"/>
    </source>
</evidence>